<dbReference type="Pfam" id="PF25496">
    <property type="entry name" value="URGCP"/>
    <property type="match status" value="1"/>
</dbReference>
<reference evidence="5 6" key="1">
    <citation type="journal article" date="2019" name="Proc. Natl. Acad. Sci. U.S.A.">
        <title>Regulatory changes in pterin and carotenoid genes underlie balanced color polymorphisms in the wall lizard.</title>
        <authorList>
            <person name="Andrade P."/>
            <person name="Pinho C."/>
            <person name="Perez I de Lanuza G."/>
            <person name="Afonso S."/>
            <person name="Brejcha J."/>
            <person name="Rubin C.J."/>
            <person name="Wallerman O."/>
            <person name="Pereira P."/>
            <person name="Sabatino S.J."/>
            <person name="Bellati A."/>
            <person name="Pellitteri-Rosa D."/>
            <person name="Bosakova Z."/>
            <person name="Bunikis I."/>
            <person name="Carretero M.A."/>
            <person name="Feiner N."/>
            <person name="Marsik P."/>
            <person name="Pauperio F."/>
            <person name="Salvi D."/>
            <person name="Soler L."/>
            <person name="While G.M."/>
            <person name="Uller T."/>
            <person name="Font E."/>
            <person name="Andersson L."/>
            <person name="Carneiro M."/>
        </authorList>
    </citation>
    <scope>NUCLEOTIDE SEQUENCE</scope>
</reference>
<dbReference type="Gene3D" id="3.40.50.300">
    <property type="entry name" value="P-loop containing nucleotide triphosphate hydrolases"/>
    <property type="match status" value="1"/>
</dbReference>
<dbReference type="GeneTree" id="ENSGT00940000154390"/>
<dbReference type="PROSITE" id="PS50209">
    <property type="entry name" value="CARD"/>
    <property type="match status" value="1"/>
</dbReference>
<feature type="region of interest" description="Disordered" evidence="2">
    <location>
        <begin position="114"/>
        <end position="356"/>
    </location>
</feature>
<dbReference type="GO" id="GO:0005525">
    <property type="term" value="F:GTP binding"/>
    <property type="evidence" value="ECO:0007669"/>
    <property type="project" value="InterPro"/>
</dbReference>
<feature type="compositionally biased region" description="Basic and acidic residues" evidence="2">
    <location>
        <begin position="118"/>
        <end position="134"/>
    </location>
</feature>
<dbReference type="GO" id="GO:0042981">
    <property type="term" value="P:regulation of apoptotic process"/>
    <property type="evidence" value="ECO:0007669"/>
    <property type="project" value="InterPro"/>
</dbReference>
<dbReference type="PANTHER" id="PTHR14819:SF9">
    <property type="entry name" value="UP-REGULATOR OF CELL PROLIFERATION-LIKE"/>
    <property type="match status" value="1"/>
</dbReference>
<feature type="domain" description="VLIG-type G" evidence="4">
    <location>
        <begin position="1139"/>
        <end position="1383"/>
    </location>
</feature>
<dbReference type="PROSITE" id="PS51717">
    <property type="entry name" value="G_VLIG"/>
    <property type="match status" value="1"/>
</dbReference>
<dbReference type="InterPro" id="IPR027417">
    <property type="entry name" value="P-loop_NTPase"/>
</dbReference>
<evidence type="ECO:0000256" key="1">
    <source>
        <dbReference type="ARBA" id="ARBA00006828"/>
    </source>
</evidence>
<sequence>MAFSGRNPSEIIWRARRKLAEDLLLIDSELILDVADSHLLLTQGEFFSLSEIKDPQAFVECLIELVLGKRESTQELFLDCLENLRQAFPSLQPISEYVEDDHLNLRNDLQVSDSVEFSGERSGSKSMDLARSENQDASQSQEGVGEVETIGFPVSSEAGSGSQSPDDAVMLPGNASSTEDPDASLLLSSKEREVKTPDAPDVAENPSAAAMSTENRDRDEDLESSSSPWIGSGAESPSATLSSSKGSGASDGNCGKSEGTGSGVEIPGISASKREEEGAQQLDCSKRKRTSSSPTRRESSENSKGAFFQTSEDLASMQLMKSTSELTPAEKKSYSQKTKGSLMEDVPNETTIKGPMDSVMVSGDEIICKARKQLIEILQKDLELVLDELFSKSIITEEEYEALDKAEEDSKKKIRKLLIMIQKMGEIACGKFLECLENACPGSNQVLQNSVHERLPPEEKTESPGVLGETEEAVPKGCSVGEEEGEIQKHPEEEKIDLGIGCPSQEKEDDVREELEEENKHPTPEKRKAVMDILCKLNLEKHKSKALSLQEVLKIRSGSLKEFTPQTREDLPWHFLRKILALNVTARSTSFKQVVSDDQVLRRNEGNERIDKDIFLTLEMGESHSVNPLDVLCAVLLCSDSFLQQEILLKMSMCQFALPLILPPLMTSKCTLMLWAMRDIVKIWRPHSLAESRGFREDSLVLTSMPTVSFVRMGNCNISKSKVLNEFLSPSQQHNDFFLHRDMECGNIPREIADGLVEIAWYFPGGQTNTDLFPEPVAVANLRGDVESHWVQFSFLTQVSSAVFIFADCIGEREYTLLSSLKVLSTQFYFILEGRSRKSGCTLEFLNKLAPVIKLDNSHILVRTATTNKAIFVEHLRAAVGKIIASNPKCVSIDKMCTTAHELTIQVDEDHKECQDALRCATEISGEIKDVAVYKKETLILQGDLWKNLAKVEKELCRMERQGDMPSEKYRSELRGRWLELRRQQSQCNLAIGFINFIHGIKNLKDAERNYFLKWMKFNLDHIARGNLSKLRADYKEKCKKLGDDGQKIAEVDQLISSSSLGVEHFMRELGQFYEAECSMVKEGKIAENERQFSDSPSVAAELLLEGFPLELIDGDASNIPLQWITDVLNKLNNKLRGQSKMMVITVLGVQSTGKSTLLNTMFGLQFAVSSGRCTRGAFMTLLNVSENLAQDLGCDFILVIDTEGLKAPELAKLEDSYQHDNELATLVIGLSDITIVNMAMENATEMKDILQIVTHAFFRMERTGQKPNCQFVHQNVSDVSAHDQNMRDRKHLLEQLNEMTQAAAKMEKLNRDIKFSDIMDYDPEMHNWYIPGLWHGVPPMAPVNMGYSEKVLELKKYIFEFIKNRSCKTPPKDIPQFIEWVKSLWNAVKHENFIFSFRNSLIAEAYNQLSMKYSEWDWHFRREMHLWVSEQETSIQNVSPDEFDIRSLQNELYQKLLAGEQQILENLKQYFESRAANLHLVERYREDFVRSAHSLKQELESYSYNKCQEAVRIKKGLHKIHSLQTEYLKIIEGKVDGLLKKCRENEDRIEDQELEKEFERMWTETLSEISPVPLEKRQIYEELDLYLRRELSHRGSSVNVKLQGAKSLLSYRMNTFQMKSEYMDSTWWHRVKHFFAKEERLHEIEELAKSLMAKCSSYICKKVDSKGDYDDTYCGELLQIINEKLQQSDAQKLHTTTCFEVDLKLHILGEAAHEFQKMHEEFIKENDPYIRLEKLKPHYFSIFRDLYLEKDAQQIRAKNFCDQCLHPALVSYINKRLGIEIVDDILNSAQSIGYASRSFFQFTVLKELLEEGNVDSYLEYIGSYEKFVKNWIQKQILDYYAENECLKKLEEEILSAIVKKIIETLEKLKHQDIETVSEFLDSFCREMQKELVISKDSLLGVQFKNATVPAQFSSCVENFLADLQQQIIAEYDILDIQSKLSKLPVSPQDEIFKRVFGCGKQCPFCEVPCEAGGSAHQEHFATVHRPRGLRGYIETESEKLVYDICSNAVASNTEFKNQDTNGQFYPYKDYRAYYPDWCIQPDPSINASDYWKFVMNKYNCEFAIIYEAKPADLPADWKNITEEQALKALKDIYNMK</sequence>
<dbReference type="SUPFAM" id="SSF52540">
    <property type="entry name" value="P-loop containing nucleoside triphosphate hydrolases"/>
    <property type="match status" value="1"/>
</dbReference>
<dbReference type="Gene3D" id="1.10.533.10">
    <property type="entry name" value="Death Domain, Fas"/>
    <property type="match status" value="2"/>
</dbReference>
<dbReference type="InterPro" id="IPR030383">
    <property type="entry name" value="G_VLIG_dom"/>
</dbReference>
<dbReference type="Proteomes" id="UP000472272">
    <property type="component" value="Chromosome 13"/>
</dbReference>
<dbReference type="Ensembl" id="ENSPMRT00000025798.1">
    <property type="protein sequence ID" value="ENSPMRP00000024324.1"/>
    <property type="gene ID" value="ENSPMRG00000015696.1"/>
</dbReference>
<dbReference type="PANTHER" id="PTHR14819">
    <property type="entry name" value="GTP-BINDING"/>
    <property type="match status" value="1"/>
</dbReference>
<evidence type="ECO:0000259" key="4">
    <source>
        <dbReference type="PROSITE" id="PS51717"/>
    </source>
</evidence>
<dbReference type="Pfam" id="PF25974">
    <property type="entry name" value="URGCP_9th"/>
    <property type="match status" value="1"/>
</dbReference>
<feature type="compositionally biased region" description="Polar residues" evidence="2">
    <location>
        <begin position="235"/>
        <end position="247"/>
    </location>
</feature>
<dbReference type="Pfam" id="PF00619">
    <property type="entry name" value="CARD"/>
    <property type="match status" value="1"/>
</dbReference>
<dbReference type="InterPro" id="IPR011029">
    <property type="entry name" value="DEATH-like_dom_sf"/>
</dbReference>
<evidence type="ECO:0000259" key="3">
    <source>
        <dbReference type="PROSITE" id="PS50209"/>
    </source>
</evidence>
<name>A0A670JLE2_PODMU</name>
<evidence type="ECO:0000256" key="2">
    <source>
        <dbReference type="SAM" id="MobiDB-lite"/>
    </source>
</evidence>
<feature type="compositionally biased region" description="Basic and acidic residues" evidence="2">
    <location>
        <begin position="451"/>
        <end position="462"/>
    </location>
</feature>
<proteinExistence type="inferred from homology"/>
<feature type="compositionally biased region" description="Basic and acidic residues" evidence="2">
    <location>
        <begin position="189"/>
        <end position="198"/>
    </location>
</feature>
<feature type="region of interest" description="Disordered" evidence="2">
    <location>
        <begin position="450"/>
        <end position="478"/>
    </location>
</feature>
<dbReference type="Pfam" id="PF25683">
    <property type="entry name" value="URGCP_GTPase"/>
    <property type="match status" value="1"/>
</dbReference>
<feature type="compositionally biased region" description="Polar residues" evidence="2">
    <location>
        <begin position="308"/>
        <end position="326"/>
    </location>
</feature>
<accession>A0A670JLE2</accession>
<reference evidence="5" key="2">
    <citation type="submission" date="2025-08" db="UniProtKB">
        <authorList>
            <consortium name="Ensembl"/>
        </authorList>
    </citation>
    <scope>IDENTIFICATION</scope>
</reference>
<keyword evidence="6" id="KW-1185">Reference proteome</keyword>
<organism evidence="5 6">
    <name type="scientific">Podarcis muralis</name>
    <name type="common">Wall lizard</name>
    <name type="synonym">Lacerta muralis</name>
    <dbReference type="NCBI Taxonomy" id="64176"/>
    <lineage>
        <taxon>Eukaryota</taxon>
        <taxon>Metazoa</taxon>
        <taxon>Chordata</taxon>
        <taxon>Craniata</taxon>
        <taxon>Vertebrata</taxon>
        <taxon>Euteleostomi</taxon>
        <taxon>Lepidosauria</taxon>
        <taxon>Squamata</taxon>
        <taxon>Bifurcata</taxon>
        <taxon>Unidentata</taxon>
        <taxon>Episquamata</taxon>
        <taxon>Laterata</taxon>
        <taxon>Lacertibaenia</taxon>
        <taxon>Lacertidae</taxon>
        <taxon>Podarcis</taxon>
    </lineage>
</organism>
<gene>
    <name evidence="5" type="primary">LOC114582821</name>
</gene>
<dbReference type="InterPro" id="IPR052986">
    <property type="entry name" value="VLIG_GTPase"/>
</dbReference>
<dbReference type="SUPFAM" id="SSF47986">
    <property type="entry name" value="DEATH domain"/>
    <property type="match status" value="1"/>
</dbReference>
<evidence type="ECO:0000313" key="6">
    <source>
        <dbReference type="Proteomes" id="UP000472272"/>
    </source>
</evidence>
<protein>
    <submittedName>
        <fullName evidence="5">Interferon-induced very large GTPase 1-like</fullName>
    </submittedName>
</protein>
<dbReference type="CDD" id="cd01671">
    <property type="entry name" value="CARD"/>
    <property type="match status" value="1"/>
</dbReference>
<dbReference type="InterPro" id="IPR058641">
    <property type="entry name" value="GVIN1_dom"/>
</dbReference>
<dbReference type="SMART" id="SM00114">
    <property type="entry name" value="CARD"/>
    <property type="match status" value="1"/>
</dbReference>
<dbReference type="InterPro" id="IPR057365">
    <property type="entry name" value="URGCP"/>
</dbReference>
<comment type="similarity">
    <text evidence="1">Belongs to the TRAFAC class dynamin-like GTPase superfamily. Very large inducible GTPase (VLIG) family.</text>
</comment>
<feature type="region of interest" description="Disordered" evidence="2">
    <location>
        <begin position="501"/>
        <end position="525"/>
    </location>
</feature>
<dbReference type="InterPro" id="IPR001315">
    <property type="entry name" value="CARD"/>
</dbReference>
<feature type="domain" description="CARD" evidence="3">
    <location>
        <begin position="365"/>
        <end position="438"/>
    </location>
</feature>
<evidence type="ECO:0000313" key="5">
    <source>
        <dbReference type="Ensembl" id="ENSPMRP00000024324.1"/>
    </source>
</evidence>
<reference evidence="5" key="3">
    <citation type="submission" date="2025-09" db="UniProtKB">
        <authorList>
            <consortium name="Ensembl"/>
        </authorList>
    </citation>
    <scope>IDENTIFICATION</scope>
</reference>